<reference evidence="3 4" key="1">
    <citation type="submission" date="2014-06" db="EMBL/GenBank/DDBJ databases">
        <authorList>
            <person name="Swart Estienne"/>
        </authorList>
    </citation>
    <scope>NUCLEOTIDE SEQUENCE [LARGE SCALE GENOMIC DNA]</scope>
    <source>
        <strain evidence="3 4">130c</strain>
    </source>
</reference>
<dbReference type="OMA" id="NTFRESH"/>
<feature type="compositionally biased region" description="Basic and acidic residues" evidence="2">
    <location>
        <begin position="206"/>
        <end position="218"/>
    </location>
</feature>
<dbReference type="InParanoid" id="A0A078AL13"/>
<feature type="compositionally biased region" description="Polar residues" evidence="2">
    <location>
        <begin position="964"/>
        <end position="973"/>
    </location>
</feature>
<organism evidence="3 4">
    <name type="scientific">Stylonychia lemnae</name>
    <name type="common">Ciliate</name>
    <dbReference type="NCBI Taxonomy" id="5949"/>
    <lineage>
        <taxon>Eukaryota</taxon>
        <taxon>Sar</taxon>
        <taxon>Alveolata</taxon>
        <taxon>Ciliophora</taxon>
        <taxon>Intramacronucleata</taxon>
        <taxon>Spirotrichea</taxon>
        <taxon>Stichotrichia</taxon>
        <taxon>Sporadotrichida</taxon>
        <taxon>Oxytrichidae</taxon>
        <taxon>Stylonychinae</taxon>
        <taxon>Stylonychia</taxon>
    </lineage>
</organism>
<feature type="coiled-coil region" evidence="1">
    <location>
        <begin position="535"/>
        <end position="755"/>
    </location>
</feature>
<keyword evidence="1" id="KW-0175">Coiled coil</keyword>
<feature type="compositionally biased region" description="Low complexity" evidence="2">
    <location>
        <begin position="8"/>
        <end position="20"/>
    </location>
</feature>
<evidence type="ECO:0008006" key="5">
    <source>
        <dbReference type="Google" id="ProtNLM"/>
    </source>
</evidence>
<feature type="region of interest" description="Disordered" evidence="2">
    <location>
        <begin position="286"/>
        <end position="317"/>
    </location>
</feature>
<name>A0A078AL13_STYLE</name>
<feature type="compositionally biased region" description="Basic and acidic residues" evidence="2">
    <location>
        <begin position="307"/>
        <end position="316"/>
    </location>
</feature>
<feature type="compositionally biased region" description="Polar residues" evidence="2">
    <location>
        <begin position="1026"/>
        <end position="1035"/>
    </location>
</feature>
<keyword evidence="4" id="KW-1185">Reference proteome</keyword>
<feature type="compositionally biased region" description="Polar residues" evidence="2">
    <location>
        <begin position="839"/>
        <end position="849"/>
    </location>
</feature>
<feature type="compositionally biased region" description="Acidic residues" evidence="2">
    <location>
        <begin position="120"/>
        <end position="132"/>
    </location>
</feature>
<evidence type="ECO:0000313" key="3">
    <source>
        <dbReference type="EMBL" id="CDW82571.1"/>
    </source>
</evidence>
<sequence length="1112" mass="130007">MYDDYDQYEQNVLYQQQQRQYQDDQYDEDDENNGDQEPAIVDHMLESQRQNQFDVTYNEDNDQLEHQQVEGEEGDEEEEIDVQFEETPRQTSARQMQEQQQQQYQLQQQNQRNHLTTNHEEDEEDDDDDDDNPMAKKLKKMKQDLRSQFKNNEIASTAGPTSSRDNKNLRVEDEDNQGYDTYKSPEHKNFTFNSKANVQNTFRESHQINEDEKSEPVPEQKTGSSTNLPITASVGFGAANFDKIKNSKLFQKFLQKETGQKVEPKIEEKSLKTVASNTSVKQILNNNQKQGQFDQQKQNSNEKKKKTWNDNKEPSKVKASMMNPIDQINQSNITHDDYFDQKNKKKQVANTVNIQNPAAQGHRIFQTDQNLELSMDQQQIQNFMDDSHVFINQNQQQQILFDANQYGPSYQYLNSRAGTENKNYLLDQSELNNEGELVGYSEQIIGKINDMAPGIPNQDEVLCHQPPDTFVNMMHEQFNNEIPWIVGNKLGGGINNPTSNNHTPNMNKHSNSELYYNNQPQPFDFQKVEPMRQDMSMMREEMRKMQEDYELANERFQNLKEKYDKLQYDNQKDKDFYEEALEARMNQLESQENEIDALNRRLDESRRKELEQQAKNEQLEFDMSFMRRTKDSTSNAKDALSKKEEEMARQINDLQEQLRERDYEIERGLSEMGRVKNQMERANQEAERVRQSFEFSEQTLIQKDQEKSNLMNQINDLKSKLQSEQTEQHFLRGENQELKNEVMLLKQQINMTNNVQEQLKVQVFEMRDKLGEVEHREFLANSTKDLMQKEIQQLRLQLQQANSFIQQQSMFYSQAATGIQQKPPVFNVQSTWQEHERQSQSSLNDTYSTHSRESAVPNISPGTSNNRKNQATANRRGAPSQNNDQPPQMKNTERYNQLKSNNVGSILQWDDQPIGMPGAQKRGGMGPAKSPIIQEYGQIGGIQETSNNVAFPSRKNEQSGRRPATTQSNLESNYESKVEFPSKRGGQRNPNQDYEAPARQTNNRNVEEDPWGDRPANSRADRNLPPKNTQQATAQQKDDYDKRARQIQTVENNLMQLNMERDKFKNEFDKIPENAKTIAQKRRREELERELGILNKNIANLKNKLRDFDALR</sequence>
<feature type="compositionally biased region" description="Acidic residues" evidence="2">
    <location>
        <begin position="70"/>
        <end position="84"/>
    </location>
</feature>
<feature type="region of interest" description="Disordered" evidence="2">
    <location>
        <begin position="206"/>
        <end position="228"/>
    </location>
</feature>
<feature type="compositionally biased region" description="Low complexity" evidence="2">
    <location>
        <begin position="90"/>
        <end position="111"/>
    </location>
</feature>
<evidence type="ECO:0000313" key="4">
    <source>
        <dbReference type="Proteomes" id="UP000039865"/>
    </source>
</evidence>
<feature type="region of interest" description="Disordered" evidence="2">
    <location>
        <begin position="830"/>
        <end position="891"/>
    </location>
</feature>
<feature type="compositionally biased region" description="Low complexity" evidence="2">
    <location>
        <begin position="286"/>
        <end position="299"/>
    </location>
</feature>
<proteinExistence type="predicted"/>
<feature type="compositionally biased region" description="Polar residues" evidence="2">
    <location>
        <begin position="148"/>
        <end position="163"/>
    </location>
</feature>
<protein>
    <recommendedName>
        <fullName evidence="5">Enkurin domain-containing protein</fullName>
    </recommendedName>
</protein>
<gene>
    <name evidence="3" type="primary">Contig3700.g3950</name>
    <name evidence="3" type="ORF">STYLEM_11604</name>
</gene>
<evidence type="ECO:0000256" key="1">
    <source>
        <dbReference type="SAM" id="Coils"/>
    </source>
</evidence>
<accession>A0A078AL13</accession>
<feature type="compositionally biased region" description="Polar residues" evidence="2">
    <location>
        <begin position="860"/>
        <end position="891"/>
    </location>
</feature>
<dbReference type="Proteomes" id="UP000039865">
    <property type="component" value="Unassembled WGS sequence"/>
</dbReference>
<feature type="region of interest" description="Disordered" evidence="2">
    <location>
        <begin position="1"/>
        <end position="170"/>
    </location>
</feature>
<feature type="region of interest" description="Disordered" evidence="2">
    <location>
        <begin position="906"/>
        <end position="931"/>
    </location>
</feature>
<dbReference type="AlphaFoldDB" id="A0A078AL13"/>
<feature type="compositionally biased region" description="Acidic residues" evidence="2">
    <location>
        <begin position="24"/>
        <end position="34"/>
    </location>
</feature>
<evidence type="ECO:0000256" key="2">
    <source>
        <dbReference type="SAM" id="MobiDB-lite"/>
    </source>
</evidence>
<dbReference type="EMBL" id="CCKQ01011037">
    <property type="protein sequence ID" value="CDW82571.1"/>
    <property type="molecule type" value="Genomic_DNA"/>
</dbReference>
<feature type="region of interest" description="Disordered" evidence="2">
    <location>
        <begin position="944"/>
        <end position="1042"/>
    </location>
</feature>